<name>A0A8X7VR10_BRACI</name>
<dbReference type="EMBL" id="JAAMPC010000004">
    <property type="protein sequence ID" value="KAG2315806.1"/>
    <property type="molecule type" value="Genomic_DNA"/>
</dbReference>
<dbReference type="PANTHER" id="PTHR34458">
    <property type="entry name" value="POLLEN OLE E 1 ALLERGEN AND EXTENSIN FAMILY PROTEIN-RELATED"/>
    <property type="match status" value="1"/>
</dbReference>
<dbReference type="AlphaFoldDB" id="A0A8X7VR10"/>
<dbReference type="PANTHER" id="PTHR34458:SF14">
    <property type="entry name" value="PHYLLOPLANIN-LIKE"/>
    <property type="match status" value="1"/>
</dbReference>
<dbReference type="InterPro" id="IPR040404">
    <property type="entry name" value="Phylloplanin-like"/>
</dbReference>
<gene>
    <name evidence="2" type="ORF">Bca52824_018928</name>
</gene>
<evidence type="ECO:0000313" key="3">
    <source>
        <dbReference type="Proteomes" id="UP000886595"/>
    </source>
</evidence>
<sequence length="163" mass="17083">MAMLVRNKNITFSLVLICLIVVSPVAKAQLDGLLGRDPKIVNIQGRMMCSIDGNPNSTPPVGSPVMLQCGGKNVATTNTVVGGGFSFPSDTVSTISLSELINDGCSAIPMTPLTTCKPSPPTNRLVVVRTGGIEIVVSVGMNMEVFRELVTPLTVTLNTPISN</sequence>
<accession>A0A8X7VR10</accession>
<feature type="chain" id="PRO_5036485678" description="Pollen Ole e 1 allergen and extensin family protein" evidence="1">
    <location>
        <begin position="29"/>
        <end position="163"/>
    </location>
</feature>
<evidence type="ECO:0000313" key="2">
    <source>
        <dbReference type="EMBL" id="KAG2315806.1"/>
    </source>
</evidence>
<dbReference type="OrthoDB" id="1050756at2759"/>
<evidence type="ECO:0008006" key="4">
    <source>
        <dbReference type="Google" id="ProtNLM"/>
    </source>
</evidence>
<protein>
    <recommendedName>
        <fullName evidence="4">Pollen Ole e 1 allergen and extensin family protein</fullName>
    </recommendedName>
</protein>
<keyword evidence="3" id="KW-1185">Reference proteome</keyword>
<evidence type="ECO:0000256" key="1">
    <source>
        <dbReference type="SAM" id="SignalP"/>
    </source>
</evidence>
<comment type="caution">
    <text evidence="2">The sequence shown here is derived from an EMBL/GenBank/DDBJ whole genome shotgun (WGS) entry which is preliminary data.</text>
</comment>
<organism evidence="2 3">
    <name type="scientific">Brassica carinata</name>
    <name type="common">Ethiopian mustard</name>
    <name type="synonym">Abyssinian cabbage</name>
    <dbReference type="NCBI Taxonomy" id="52824"/>
    <lineage>
        <taxon>Eukaryota</taxon>
        <taxon>Viridiplantae</taxon>
        <taxon>Streptophyta</taxon>
        <taxon>Embryophyta</taxon>
        <taxon>Tracheophyta</taxon>
        <taxon>Spermatophyta</taxon>
        <taxon>Magnoliopsida</taxon>
        <taxon>eudicotyledons</taxon>
        <taxon>Gunneridae</taxon>
        <taxon>Pentapetalae</taxon>
        <taxon>rosids</taxon>
        <taxon>malvids</taxon>
        <taxon>Brassicales</taxon>
        <taxon>Brassicaceae</taxon>
        <taxon>Brassiceae</taxon>
        <taxon>Brassica</taxon>
    </lineage>
</organism>
<reference evidence="2 3" key="1">
    <citation type="submission" date="2020-02" db="EMBL/GenBank/DDBJ databases">
        <authorList>
            <person name="Ma Q."/>
            <person name="Huang Y."/>
            <person name="Song X."/>
            <person name="Pei D."/>
        </authorList>
    </citation>
    <scope>NUCLEOTIDE SEQUENCE [LARGE SCALE GENOMIC DNA]</scope>
    <source>
        <strain evidence="2">Sxm20200214</strain>
        <tissue evidence="2">Leaf</tissue>
    </source>
</reference>
<dbReference type="Proteomes" id="UP000886595">
    <property type="component" value="Unassembled WGS sequence"/>
</dbReference>
<keyword evidence="1" id="KW-0732">Signal</keyword>
<feature type="signal peptide" evidence="1">
    <location>
        <begin position="1"/>
        <end position="28"/>
    </location>
</feature>
<proteinExistence type="predicted"/>